<reference evidence="2 3" key="1">
    <citation type="journal article" date="2015" name="Mol. Plant Microbe Interact.">
        <title>Genome, transcriptome, and functional analyses of Penicillium expansum provide new insights into secondary metabolism and pathogenicity.</title>
        <authorList>
            <person name="Ballester A.R."/>
            <person name="Marcet-Houben M."/>
            <person name="Levin E."/>
            <person name="Sela N."/>
            <person name="Selma-Lazaro C."/>
            <person name="Carmona L."/>
            <person name="Wisniewski M."/>
            <person name="Droby S."/>
            <person name="Gonzalez-Candelas L."/>
            <person name="Gabaldon T."/>
        </authorList>
    </citation>
    <scope>NUCLEOTIDE SEQUENCE [LARGE SCALE GENOMIC DNA]</scope>
    <source>
        <strain evidence="2 3">PHI-1</strain>
    </source>
</reference>
<keyword evidence="3" id="KW-1185">Reference proteome</keyword>
<dbReference type="OrthoDB" id="10250354at2759"/>
<proteinExistence type="predicted"/>
<dbReference type="EMBL" id="JQGA01001201">
    <property type="protein sequence ID" value="KGO68467.1"/>
    <property type="molecule type" value="Genomic_DNA"/>
</dbReference>
<organism evidence="2 3">
    <name type="scientific">Penicillium italicum</name>
    <name type="common">Blue mold</name>
    <dbReference type="NCBI Taxonomy" id="40296"/>
    <lineage>
        <taxon>Eukaryota</taxon>
        <taxon>Fungi</taxon>
        <taxon>Dikarya</taxon>
        <taxon>Ascomycota</taxon>
        <taxon>Pezizomycotina</taxon>
        <taxon>Eurotiomycetes</taxon>
        <taxon>Eurotiomycetidae</taxon>
        <taxon>Eurotiales</taxon>
        <taxon>Aspergillaceae</taxon>
        <taxon>Penicillium</taxon>
    </lineage>
</organism>
<dbReference type="Proteomes" id="UP000030104">
    <property type="component" value="Unassembled WGS sequence"/>
</dbReference>
<protein>
    <submittedName>
        <fullName evidence="2">Uncharacterized protein</fullName>
    </submittedName>
</protein>
<gene>
    <name evidence="2" type="ORF">PITC_070920</name>
</gene>
<feature type="region of interest" description="Disordered" evidence="1">
    <location>
        <begin position="23"/>
        <end position="56"/>
    </location>
</feature>
<dbReference type="AlphaFoldDB" id="A0A0A2KKX0"/>
<accession>A0A0A2KKX0</accession>
<dbReference type="STRING" id="40296.A0A0A2KKX0"/>
<name>A0A0A2KKX0_PENIT</name>
<evidence type="ECO:0000256" key="1">
    <source>
        <dbReference type="SAM" id="MobiDB-lite"/>
    </source>
</evidence>
<evidence type="ECO:0000313" key="2">
    <source>
        <dbReference type="EMBL" id="KGO68467.1"/>
    </source>
</evidence>
<sequence>MPSSRVTEILLFPRATFSPFPTTCRSISTQPLRPQLHPRQQNPQQLPRPTISLFSTSNSARAREPKFYEILDVPTTASAAEIKKYIHTQHPTPIPPPLNLQFHMSYRHKYSQCLPTP</sequence>
<feature type="compositionally biased region" description="Low complexity" evidence="1">
    <location>
        <begin position="30"/>
        <end position="49"/>
    </location>
</feature>
<evidence type="ECO:0000313" key="3">
    <source>
        <dbReference type="Proteomes" id="UP000030104"/>
    </source>
</evidence>
<comment type="caution">
    <text evidence="2">The sequence shown here is derived from an EMBL/GenBank/DDBJ whole genome shotgun (WGS) entry which is preliminary data.</text>
</comment>
<dbReference type="HOGENOM" id="CLU_2085586_0_0_1"/>